<reference evidence="2 3" key="1">
    <citation type="submission" date="2018-11" db="EMBL/GenBank/DDBJ databases">
        <title>Novel Erysipelotrichaceae bacterium isolated from small intestine of a swine.</title>
        <authorList>
            <person name="Kim J.S."/>
            <person name="Choe H."/>
            <person name="Lee Y.R."/>
            <person name="Kim K.M."/>
            <person name="Park D.S."/>
        </authorList>
    </citation>
    <scope>NUCLEOTIDE SEQUENCE [LARGE SCALE GENOMIC DNA]</scope>
    <source>
        <strain evidence="2 3">SG0102</strain>
    </source>
</reference>
<name>A0A3G9JDI7_9FIRM</name>
<evidence type="ECO:0000313" key="3">
    <source>
        <dbReference type="Proteomes" id="UP000268059"/>
    </source>
</evidence>
<accession>A0A3G9JDI7</accession>
<feature type="transmembrane region" description="Helical" evidence="1">
    <location>
        <begin position="88"/>
        <end position="105"/>
    </location>
</feature>
<feature type="transmembrane region" description="Helical" evidence="1">
    <location>
        <begin position="17"/>
        <end position="36"/>
    </location>
</feature>
<keyword evidence="1" id="KW-1133">Transmembrane helix</keyword>
<keyword evidence="3" id="KW-1185">Reference proteome</keyword>
<protein>
    <submittedName>
        <fullName evidence="2">Uncharacterized protein</fullName>
    </submittedName>
</protein>
<feature type="transmembrane region" description="Helical" evidence="1">
    <location>
        <begin position="48"/>
        <end position="68"/>
    </location>
</feature>
<organism evidence="2 3">
    <name type="scientific">Intestinibaculum porci</name>
    <dbReference type="NCBI Taxonomy" id="2487118"/>
    <lineage>
        <taxon>Bacteria</taxon>
        <taxon>Bacillati</taxon>
        <taxon>Bacillota</taxon>
        <taxon>Erysipelotrichia</taxon>
        <taxon>Erysipelotrichales</taxon>
        <taxon>Erysipelotrichaceae</taxon>
        <taxon>Intestinibaculum</taxon>
    </lineage>
</organism>
<dbReference type="RefSeq" id="WP_125119343.1">
    <property type="nucleotide sequence ID" value="NZ_AP019309.1"/>
</dbReference>
<dbReference type="EMBL" id="AP019309">
    <property type="protein sequence ID" value="BBH26485.1"/>
    <property type="molecule type" value="Genomic_DNA"/>
</dbReference>
<dbReference type="KEGG" id="ebm:SG0102_14190"/>
<gene>
    <name evidence="2" type="ORF">SG0102_14190</name>
</gene>
<dbReference type="Proteomes" id="UP000268059">
    <property type="component" value="Chromosome"/>
</dbReference>
<sequence>MTERSIQSIFSGAYQPLYISLLSVCLIIAIEVYHKIHSNIGRKSENAAFHKVIISYLAYIIVDLLWIMTYTHEDFVVFSKTMEYIETAILANFAYFWFEFAEYYIDGFPIKKGRVHMLFRFKMVP</sequence>
<evidence type="ECO:0000313" key="2">
    <source>
        <dbReference type="EMBL" id="BBH26485.1"/>
    </source>
</evidence>
<keyword evidence="1" id="KW-0472">Membrane</keyword>
<dbReference type="AlphaFoldDB" id="A0A3G9JDI7"/>
<proteinExistence type="predicted"/>
<evidence type="ECO:0000256" key="1">
    <source>
        <dbReference type="SAM" id="Phobius"/>
    </source>
</evidence>
<dbReference type="InParanoid" id="A0A3G9JDI7"/>
<keyword evidence="1" id="KW-0812">Transmembrane</keyword>